<comment type="similarity">
    <text evidence="2">Belongs to the autoinducer-2 exporter (AI-2E) (TC 2.A.86) family.</text>
</comment>
<proteinExistence type="inferred from homology"/>
<feature type="transmembrane region" description="Helical" evidence="6">
    <location>
        <begin position="272"/>
        <end position="292"/>
    </location>
</feature>
<evidence type="ECO:0000256" key="1">
    <source>
        <dbReference type="ARBA" id="ARBA00004141"/>
    </source>
</evidence>
<dbReference type="RefSeq" id="WP_035151799.1">
    <property type="nucleotide sequence ID" value="NZ_JAAZWO010000020.1"/>
</dbReference>
<dbReference type="PANTHER" id="PTHR21716:SF68">
    <property type="entry name" value="TRANSPORT PROTEIN YTVI-RELATED"/>
    <property type="match status" value="1"/>
</dbReference>
<dbReference type="EMBL" id="JAAZWO010000020">
    <property type="protein sequence ID" value="MBC2398996.1"/>
    <property type="molecule type" value="Genomic_DNA"/>
</dbReference>
<feature type="transmembrane region" description="Helical" evidence="6">
    <location>
        <begin position="328"/>
        <end position="345"/>
    </location>
</feature>
<reference evidence="7 8" key="1">
    <citation type="submission" date="2020-04" db="EMBL/GenBank/DDBJ databases">
        <title>Genomic insights into acetone-butanol-ethanol (ABE) fermentation by sequencing solventogenic clostridia strains.</title>
        <authorList>
            <person name="Brown S."/>
        </authorList>
    </citation>
    <scope>NUCLEOTIDE SEQUENCE [LARGE SCALE GENOMIC DNA]</scope>
    <source>
        <strain evidence="7 8">DJ011</strain>
    </source>
</reference>
<protein>
    <submittedName>
        <fullName evidence="7">Sporulation integral membrane protein YtvI</fullName>
    </submittedName>
</protein>
<dbReference type="GO" id="GO:0055085">
    <property type="term" value="P:transmembrane transport"/>
    <property type="evidence" value="ECO:0007669"/>
    <property type="project" value="TreeGrafter"/>
</dbReference>
<accession>A0A923J178</accession>
<feature type="transmembrane region" description="Helical" evidence="6">
    <location>
        <begin position="304"/>
        <end position="322"/>
    </location>
</feature>
<organism evidence="7 8">
    <name type="scientific">Clostridium tetanomorphum</name>
    <dbReference type="NCBI Taxonomy" id="1553"/>
    <lineage>
        <taxon>Bacteria</taxon>
        <taxon>Bacillati</taxon>
        <taxon>Bacillota</taxon>
        <taxon>Clostridia</taxon>
        <taxon>Eubacteriales</taxon>
        <taxon>Clostridiaceae</taxon>
        <taxon>Clostridium</taxon>
    </lineage>
</organism>
<feature type="transmembrane region" description="Helical" evidence="6">
    <location>
        <begin position="218"/>
        <end position="239"/>
    </location>
</feature>
<evidence type="ECO:0000256" key="6">
    <source>
        <dbReference type="SAM" id="Phobius"/>
    </source>
</evidence>
<dbReference type="Pfam" id="PF01594">
    <property type="entry name" value="AI-2E_transport"/>
    <property type="match status" value="1"/>
</dbReference>
<keyword evidence="5 6" id="KW-0472">Membrane</keyword>
<name>A0A923J178_CLOTT</name>
<evidence type="ECO:0000256" key="5">
    <source>
        <dbReference type="ARBA" id="ARBA00023136"/>
    </source>
</evidence>
<evidence type="ECO:0000256" key="4">
    <source>
        <dbReference type="ARBA" id="ARBA00022989"/>
    </source>
</evidence>
<dbReference type="NCBIfam" id="TIGR02872">
    <property type="entry name" value="spore_ytvI"/>
    <property type="match status" value="1"/>
</dbReference>
<keyword evidence="3 6" id="KW-0812">Transmembrane</keyword>
<feature type="transmembrane region" description="Helical" evidence="6">
    <location>
        <begin position="159"/>
        <end position="180"/>
    </location>
</feature>
<keyword evidence="4 6" id="KW-1133">Transmembrane helix</keyword>
<dbReference type="GO" id="GO:0016020">
    <property type="term" value="C:membrane"/>
    <property type="evidence" value="ECO:0007669"/>
    <property type="project" value="UniProtKB-SubCell"/>
</dbReference>
<dbReference type="AlphaFoldDB" id="A0A923J178"/>
<keyword evidence="8" id="KW-1185">Reference proteome</keyword>
<comment type="caution">
    <text evidence="7">The sequence shown here is derived from an EMBL/GenBank/DDBJ whole genome shotgun (WGS) entry which is preliminary data.</text>
</comment>
<evidence type="ECO:0000313" key="7">
    <source>
        <dbReference type="EMBL" id="MBC2398996.1"/>
    </source>
</evidence>
<dbReference type="InterPro" id="IPR014227">
    <property type="entry name" value="YtvI-like"/>
</dbReference>
<dbReference type="PANTHER" id="PTHR21716">
    <property type="entry name" value="TRANSMEMBRANE PROTEIN"/>
    <property type="match status" value="1"/>
</dbReference>
<evidence type="ECO:0000313" key="8">
    <source>
        <dbReference type="Proteomes" id="UP000563151"/>
    </source>
</evidence>
<comment type="subcellular location">
    <subcellularLocation>
        <location evidence="1">Membrane</location>
        <topology evidence="1">Multi-pass membrane protein</topology>
    </subcellularLocation>
</comment>
<dbReference type="Proteomes" id="UP000563151">
    <property type="component" value="Unassembled WGS sequence"/>
</dbReference>
<feature type="transmembrane region" description="Helical" evidence="6">
    <location>
        <begin position="61"/>
        <end position="86"/>
    </location>
</feature>
<dbReference type="InterPro" id="IPR002549">
    <property type="entry name" value="AI-2E-like"/>
</dbReference>
<feature type="transmembrane region" description="Helical" evidence="6">
    <location>
        <begin position="246"/>
        <end position="266"/>
    </location>
</feature>
<evidence type="ECO:0000256" key="2">
    <source>
        <dbReference type="ARBA" id="ARBA00009773"/>
    </source>
</evidence>
<evidence type="ECO:0000256" key="3">
    <source>
        <dbReference type="ARBA" id="ARBA00022692"/>
    </source>
</evidence>
<gene>
    <name evidence="7" type="primary">ytvI</name>
    <name evidence="7" type="ORF">HGG79_14615</name>
</gene>
<sequence>MNKIIEKLDKIIAFFIIYSLSFIILFKALNYTLPFVLAFLFSLILRKPTEFLINKFKIKKGIAALLTTLIFFTLILLILSLGITSLTREAIQLGKSSQNYLANNSNNIYNFFSSLEGYYNNLDPSITSAIEKNLSNSLYELSNFTVAATSVIIQSVISFLTYIPYLFMVILFTLISTYFFTKDLTSAKNKVLNFIAIDNPDRIHSIFNQSKKLLANYAFSYMLVICITFIETLIGFLFLKVKYAVILSAIAAIFDILPILGIGGIYIPLALIYFFIIKNYFTALGILIWYIIVTVVRQILEPKIVSSSLGVHPVSILAAIFIGLKANGISGMFFCIFLVIFYKVLKGVKVL</sequence>
<feature type="transmembrane region" description="Helical" evidence="6">
    <location>
        <begin position="12"/>
        <end position="41"/>
    </location>
</feature>